<feature type="transmembrane region" description="Helical" evidence="2">
    <location>
        <begin position="6"/>
        <end position="25"/>
    </location>
</feature>
<evidence type="ECO:0000313" key="4">
    <source>
        <dbReference type="EMBL" id="MBC1520860.1"/>
    </source>
</evidence>
<dbReference type="AlphaFoldDB" id="A0A841ZPG5"/>
<comment type="caution">
    <text evidence="4">The sequence shown here is derived from an EMBL/GenBank/DDBJ whole genome shotgun (WGS) entry which is preliminary data.</text>
</comment>
<keyword evidence="2" id="KW-0472">Membrane</keyword>
<keyword evidence="2" id="KW-1133">Transmembrane helix</keyword>
<feature type="domain" description="DUF4352" evidence="3">
    <location>
        <begin position="84"/>
        <end position="186"/>
    </location>
</feature>
<feature type="transmembrane region" description="Helical" evidence="2">
    <location>
        <begin position="32"/>
        <end position="54"/>
    </location>
</feature>
<evidence type="ECO:0000256" key="1">
    <source>
        <dbReference type="ARBA" id="ARBA00022729"/>
    </source>
</evidence>
<evidence type="ECO:0000256" key="2">
    <source>
        <dbReference type="SAM" id="Phobius"/>
    </source>
</evidence>
<dbReference type="EMBL" id="JAARRM010000001">
    <property type="protein sequence ID" value="MBC1520860.1"/>
    <property type="molecule type" value="Genomic_DNA"/>
</dbReference>
<gene>
    <name evidence="4" type="ORF">HB912_04240</name>
</gene>
<sequence length="219" mass="24034">MLLWIILGGIFAFILFVIGLVILFFPKQRKVGAILVGAGMILMIASIVGVFFHFKQLDDVNNKVLNYSAGKSTNESGTQEAKTYQVNHKTSENNIDLLVKTIKMEKKPVYSTMEQKELPGSISVKLSIKNNGKEKLTTYPNQGTLKASNIEVDGGDVLLSEFDASMVEPGKTIEGTLVFPLEKLKSVSSIHSVALSWLSYFGSESDPVRTETGTIKLTK</sequence>
<dbReference type="Proteomes" id="UP000559885">
    <property type="component" value="Unassembled WGS sequence"/>
</dbReference>
<keyword evidence="2" id="KW-0812">Transmembrane</keyword>
<name>A0A841ZPG5_9LIST</name>
<dbReference type="InterPro" id="IPR029050">
    <property type="entry name" value="Immunoprotect_excell_Ig-like"/>
</dbReference>
<dbReference type="Pfam" id="PF11611">
    <property type="entry name" value="DUF4352"/>
    <property type="match status" value="1"/>
</dbReference>
<evidence type="ECO:0000313" key="5">
    <source>
        <dbReference type="Proteomes" id="UP000559885"/>
    </source>
</evidence>
<dbReference type="InterPro" id="IPR029051">
    <property type="entry name" value="DUF4352"/>
</dbReference>
<proteinExistence type="predicted"/>
<accession>A0A841ZPG5</accession>
<reference evidence="4 5" key="1">
    <citation type="submission" date="2020-03" db="EMBL/GenBank/DDBJ databases">
        <title>Soil Listeria distribution.</title>
        <authorList>
            <person name="Liao J."/>
            <person name="Wiedmann M."/>
        </authorList>
    </citation>
    <scope>NUCLEOTIDE SEQUENCE [LARGE SCALE GENOMIC DNA]</scope>
    <source>
        <strain evidence="4 5">FSL L7-1507</strain>
    </source>
</reference>
<evidence type="ECO:0000259" key="3">
    <source>
        <dbReference type="Pfam" id="PF11611"/>
    </source>
</evidence>
<protein>
    <submittedName>
        <fullName evidence="4">DUF4352 domain-containing protein</fullName>
    </submittedName>
</protein>
<dbReference type="Gene3D" id="2.60.40.1240">
    <property type="match status" value="1"/>
</dbReference>
<keyword evidence="1" id="KW-0732">Signal</keyword>
<dbReference type="RefSeq" id="WP_185372364.1">
    <property type="nucleotide sequence ID" value="NZ_JAARRM010000001.1"/>
</dbReference>
<organism evidence="4 5">
    <name type="scientific">Listeria aquatica</name>
    <dbReference type="NCBI Taxonomy" id="1494960"/>
    <lineage>
        <taxon>Bacteria</taxon>
        <taxon>Bacillati</taxon>
        <taxon>Bacillota</taxon>
        <taxon>Bacilli</taxon>
        <taxon>Bacillales</taxon>
        <taxon>Listeriaceae</taxon>
        <taxon>Listeria</taxon>
    </lineage>
</organism>